<dbReference type="AlphaFoldDB" id="A0A9W6TC85"/>
<feature type="region of interest" description="Disordered" evidence="1">
    <location>
        <begin position="92"/>
        <end position="204"/>
    </location>
</feature>
<comment type="caution">
    <text evidence="3">The sequence shown here is derived from an EMBL/GenBank/DDBJ whole genome shotgun (WGS) entry which is preliminary data.</text>
</comment>
<organism evidence="3 4">
    <name type="scientific">Phytophthora lilii</name>
    <dbReference type="NCBI Taxonomy" id="2077276"/>
    <lineage>
        <taxon>Eukaryota</taxon>
        <taxon>Sar</taxon>
        <taxon>Stramenopiles</taxon>
        <taxon>Oomycota</taxon>
        <taxon>Peronosporomycetes</taxon>
        <taxon>Peronosporales</taxon>
        <taxon>Peronosporaceae</taxon>
        <taxon>Phytophthora</taxon>
    </lineage>
</organism>
<feature type="chain" id="PRO_5040752204" evidence="2">
    <location>
        <begin position="19"/>
        <end position="269"/>
    </location>
</feature>
<gene>
    <name evidence="3" type="ORF">Plil01_000204300</name>
</gene>
<feature type="region of interest" description="Disordered" evidence="1">
    <location>
        <begin position="217"/>
        <end position="244"/>
    </location>
</feature>
<feature type="compositionally biased region" description="Polar residues" evidence="1">
    <location>
        <begin position="175"/>
        <end position="197"/>
    </location>
</feature>
<name>A0A9W6TC85_9STRA</name>
<feature type="compositionally biased region" description="Polar residues" evidence="1">
    <location>
        <begin position="147"/>
        <end position="168"/>
    </location>
</feature>
<protein>
    <submittedName>
        <fullName evidence="3">Unnamed protein product</fullName>
    </submittedName>
</protein>
<evidence type="ECO:0000256" key="1">
    <source>
        <dbReference type="SAM" id="MobiDB-lite"/>
    </source>
</evidence>
<reference evidence="3" key="1">
    <citation type="submission" date="2023-04" db="EMBL/GenBank/DDBJ databases">
        <title>Phytophthora lilii NBRC 32176.</title>
        <authorList>
            <person name="Ichikawa N."/>
            <person name="Sato H."/>
            <person name="Tonouchi N."/>
        </authorList>
    </citation>
    <scope>NUCLEOTIDE SEQUENCE</scope>
    <source>
        <strain evidence="3">NBRC 32176</strain>
    </source>
</reference>
<sequence>MKILVLMYLFHQCVVVAGQTNTDESFLSGTGAPTFRTITSESTTTTEATTTPPTPAMAGVAPTFRTATTASATSTETMTPQPTVRLVTSGEAGAAGVGSSLDEPSPSPSASSSPDSPGTFREVMGSDTISTSDSRTNDPLIPAAAPSSLTTGPASSKATTDSSIVTQHSSKDDTNSNSNASGHLHSGNASSSGSRQQNKADDSSSSIFSIIDASSGVKSTSASGSDLDYSGRVSNQSSASFPGSTSSGATLQCSALALSVLMLAFAGLS</sequence>
<evidence type="ECO:0000313" key="3">
    <source>
        <dbReference type="EMBL" id="GMF11328.1"/>
    </source>
</evidence>
<proteinExistence type="predicted"/>
<feature type="signal peptide" evidence="2">
    <location>
        <begin position="1"/>
        <end position="18"/>
    </location>
</feature>
<accession>A0A9W6TC85</accession>
<keyword evidence="4" id="KW-1185">Reference proteome</keyword>
<feature type="compositionally biased region" description="Low complexity" evidence="1">
    <location>
        <begin position="92"/>
        <end position="117"/>
    </location>
</feature>
<evidence type="ECO:0000313" key="4">
    <source>
        <dbReference type="Proteomes" id="UP001165083"/>
    </source>
</evidence>
<dbReference type="EMBL" id="BSXW01000073">
    <property type="protein sequence ID" value="GMF11328.1"/>
    <property type="molecule type" value="Genomic_DNA"/>
</dbReference>
<keyword evidence="2" id="KW-0732">Signal</keyword>
<feature type="region of interest" description="Disordered" evidence="1">
    <location>
        <begin position="40"/>
        <end position="59"/>
    </location>
</feature>
<evidence type="ECO:0000256" key="2">
    <source>
        <dbReference type="SAM" id="SignalP"/>
    </source>
</evidence>
<dbReference type="Proteomes" id="UP001165083">
    <property type="component" value="Unassembled WGS sequence"/>
</dbReference>